<feature type="region of interest" description="Disordered" evidence="5">
    <location>
        <begin position="1"/>
        <end position="28"/>
    </location>
</feature>
<evidence type="ECO:0000313" key="8">
    <source>
        <dbReference type="EMBL" id="GAB0132703.1"/>
    </source>
</evidence>
<feature type="transmembrane region" description="Helical" evidence="6">
    <location>
        <begin position="439"/>
        <end position="458"/>
    </location>
</feature>
<feature type="domain" description="Major facilitator superfamily (MFS) profile" evidence="7">
    <location>
        <begin position="70"/>
        <end position="554"/>
    </location>
</feature>
<dbReference type="InterPro" id="IPR011701">
    <property type="entry name" value="MFS"/>
</dbReference>
<evidence type="ECO:0000256" key="6">
    <source>
        <dbReference type="SAM" id="Phobius"/>
    </source>
</evidence>
<feature type="transmembrane region" description="Helical" evidence="6">
    <location>
        <begin position="527"/>
        <end position="549"/>
    </location>
</feature>
<comment type="subcellular location">
    <subcellularLocation>
        <location evidence="1">Membrane</location>
        <topology evidence="1">Multi-pass membrane protein</topology>
    </subcellularLocation>
</comment>
<feature type="transmembrane region" description="Helical" evidence="6">
    <location>
        <begin position="267"/>
        <end position="287"/>
    </location>
</feature>
<dbReference type="InterPro" id="IPR020846">
    <property type="entry name" value="MFS_dom"/>
</dbReference>
<reference evidence="9" key="1">
    <citation type="submission" date="2024-06" db="EMBL/GenBank/DDBJ databases">
        <title>Draft Genome Sequences of Epichloe bromicola Strains Isolated from Elymus ciliaris.</title>
        <authorList>
            <consortium name="Epichloe bromicola genome sequencing consortium"/>
            <person name="Miura A."/>
            <person name="Imano S."/>
            <person name="Ashida A."/>
            <person name="Sato I."/>
            <person name="Chiba S."/>
            <person name="Tanaka A."/>
            <person name="Camagna M."/>
            <person name="Takemoto D."/>
        </authorList>
    </citation>
    <scope>NUCLEOTIDE SEQUENCE [LARGE SCALE GENOMIC DNA]</scope>
    <source>
        <strain evidence="9">DP</strain>
    </source>
</reference>
<evidence type="ECO:0000256" key="1">
    <source>
        <dbReference type="ARBA" id="ARBA00004141"/>
    </source>
</evidence>
<feature type="transmembrane region" description="Helical" evidence="6">
    <location>
        <begin position="136"/>
        <end position="158"/>
    </location>
</feature>
<protein>
    <recommendedName>
        <fullName evidence="7">Major facilitator superfamily (MFS) profile domain-containing protein</fullName>
    </recommendedName>
</protein>
<feature type="transmembrane region" description="Helical" evidence="6">
    <location>
        <begin position="69"/>
        <end position="88"/>
    </location>
</feature>
<dbReference type="SUPFAM" id="SSF103473">
    <property type="entry name" value="MFS general substrate transporter"/>
    <property type="match status" value="1"/>
</dbReference>
<feature type="transmembrane region" description="Helical" evidence="6">
    <location>
        <begin position="170"/>
        <end position="191"/>
    </location>
</feature>
<comment type="caution">
    <text evidence="8">The sequence shown here is derived from an EMBL/GenBank/DDBJ whole genome shotgun (WGS) entry which is preliminary data.</text>
</comment>
<evidence type="ECO:0000256" key="2">
    <source>
        <dbReference type="ARBA" id="ARBA00022692"/>
    </source>
</evidence>
<sequence>MVARRFGSTAQDEPRINTESPGAEDMEATRLLAPESGEDENRVATDGVSGGWDGLADFKDLPWWRQPSVFWLLGPYAMFTLAFGSIIVPKLNLILDLVCQQYFTSQELLHTSESFSPIVLGTDNPQCRNPEVQKHVATFMLAMNLCTGLLSAFAAPRLGHLSDRFGRRQLLALASCGGLLGEVITILAAKFPQTVDYRWLVLGAMFDGVTGSFTAGNILTQSYTSDCTPPSKRAVAIGYIHACLFTGLALGQFLGGEIVRLTGSLVSIFYICLVAHSVFIILVGFVIPESLSKKKQLAAQEKHRKEKLEQRQRPTSWISSVREKNPFAALSVLWPRERGTSTRLRLNLVALATCDMIIMGGAMAAGQVIILYAQYTFNWQTPESSRFIAAVSMVRVVALMGVFPIINYFFRTRPAAKKRRETGVIPQDKNGGADHVDMWILRFALLSDILGYVGYTLARTAGLFVGSAMATAFGGLGSATSQSVVTKHVPHDRVGRVLGAIGMLQALVRVIGPVVFNGLYAATVVTYPQAIFVALTGLFSFAFLCTFLVTPHVHWEEHTEEEQEPLNGRVPDPFGTRVANLLLNEDELRY</sequence>
<evidence type="ECO:0000313" key="9">
    <source>
        <dbReference type="Proteomes" id="UP001562357"/>
    </source>
</evidence>
<feature type="transmembrane region" description="Helical" evidence="6">
    <location>
        <begin position="387"/>
        <end position="410"/>
    </location>
</feature>
<dbReference type="InterPro" id="IPR036259">
    <property type="entry name" value="MFS_trans_sf"/>
</dbReference>
<evidence type="ECO:0000256" key="4">
    <source>
        <dbReference type="ARBA" id="ARBA00023136"/>
    </source>
</evidence>
<feature type="transmembrane region" description="Helical" evidence="6">
    <location>
        <begin position="236"/>
        <end position="255"/>
    </location>
</feature>
<dbReference type="Gene3D" id="1.20.1250.20">
    <property type="entry name" value="MFS general substrate transporter like domains"/>
    <property type="match status" value="1"/>
</dbReference>
<keyword evidence="2 6" id="KW-0812">Transmembrane</keyword>
<dbReference type="PROSITE" id="PS50850">
    <property type="entry name" value="MFS"/>
    <property type="match status" value="1"/>
</dbReference>
<evidence type="ECO:0000259" key="7">
    <source>
        <dbReference type="PROSITE" id="PS50850"/>
    </source>
</evidence>
<dbReference type="EMBL" id="BAAFGZ010000024">
    <property type="protein sequence ID" value="GAB0132703.1"/>
    <property type="molecule type" value="Genomic_DNA"/>
</dbReference>
<dbReference type="Pfam" id="PF07690">
    <property type="entry name" value="MFS_1"/>
    <property type="match status" value="2"/>
</dbReference>
<organism evidence="8 9">
    <name type="scientific">Epichloe bromicola</name>
    <dbReference type="NCBI Taxonomy" id="79588"/>
    <lineage>
        <taxon>Eukaryota</taxon>
        <taxon>Fungi</taxon>
        <taxon>Dikarya</taxon>
        <taxon>Ascomycota</taxon>
        <taxon>Pezizomycotina</taxon>
        <taxon>Sordariomycetes</taxon>
        <taxon>Hypocreomycetidae</taxon>
        <taxon>Hypocreales</taxon>
        <taxon>Clavicipitaceae</taxon>
        <taxon>Epichloe</taxon>
    </lineage>
</organism>
<feature type="transmembrane region" description="Helical" evidence="6">
    <location>
        <begin position="464"/>
        <end position="485"/>
    </location>
</feature>
<name>A0ABQ0CGX8_9HYPO</name>
<dbReference type="Proteomes" id="UP001562357">
    <property type="component" value="Unassembled WGS sequence"/>
</dbReference>
<accession>A0ABQ0CGX8</accession>
<gene>
    <name evidence="8" type="primary">g1131</name>
    <name evidence="8" type="ORF">EsDP_00001131</name>
</gene>
<proteinExistence type="predicted"/>
<feature type="transmembrane region" description="Helical" evidence="6">
    <location>
        <begin position="197"/>
        <end position="215"/>
    </location>
</feature>
<keyword evidence="9" id="KW-1185">Reference proteome</keyword>
<feature type="transmembrane region" description="Helical" evidence="6">
    <location>
        <begin position="346"/>
        <end position="375"/>
    </location>
</feature>
<evidence type="ECO:0000256" key="3">
    <source>
        <dbReference type="ARBA" id="ARBA00022989"/>
    </source>
</evidence>
<keyword evidence="4 6" id="KW-0472">Membrane</keyword>
<feature type="transmembrane region" description="Helical" evidence="6">
    <location>
        <begin position="497"/>
        <end position="521"/>
    </location>
</feature>
<evidence type="ECO:0000256" key="5">
    <source>
        <dbReference type="SAM" id="MobiDB-lite"/>
    </source>
</evidence>
<dbReference type="PANTHER" id="PTHR23507:SF40">
    <property type="entry name" value="TETRACYCLINE-EFFLUX TRANSPORTER"/>
    <property type="match status" value="1"/>
</dbReference>
<keyword evidence="3 6" id="KW-1133">Transmembrane helix</keyword>
<dbReference type="PANTHER" id="PTHR23507">
    <property type="entry name" value="ZGC:174356"/>
    <property type="match status" value="1"/>
</dbReference>